<dbReference type="KEGG" id="mkc:kam1_1294"/>
<name>A0A516TMQ2_9BACT</name>
<accession>A0A516TMQ2</accession>
<evidence type="ECO:0000313" key="2">
    <source>
        <dbReference type="Proteomes" id="UP000315925"/>
    </source>
</evidence>
<gene>
    <name evidence="1" type="ORF">kam1_1294</name>
</gene>
<protein>
    <submittedName>
        <fullName evidence="1">Uncharacterized protein</fullName>
    </submittedName>
</protein>
<evidence type="ECO:0000313" key="1">
    <source>
        <dbReference type="EMBL" id="QDQ42519.1"/>
    </source>
</evidence>
<dbReference type="RefSeq" id="WP_161792021.1">
    <property type="nucleotide sequence ID" value="NZ_CP037899.1"/>
</dbReference>
<organism evidence="1 2">
    <name type="scientific">Methylacidiphilum kamchatkense Kam1</name>
    <dbReference type="NCBI Taxonomy" id="1202785"/>
    <lineage>
        <taxon>Bacteria</taxon>
        <taxon>Pseudomonadati</taxon>
        <taxon>Verrucomicrobiota</taxon>
        <taxon>Methylacidiphilae</taxon>
        <taxon>Methylacidiphilales</taxon>
        <taxon>Methylacidiphilaceae</taxon>
        <taxon>Methylacidiphilum (ex Ratnadevi et al. 2023)</taxon>
    </lineage>
</organism>
<dbReference type="EMBL" id="CP037899">
    <property type="protein sequence ID" value="QDQ42519.1"/>
    <property type="molecule type" value="Genomic_DNA"/>
</dbReference>
<sequence length="49" mass="5845">MPIWLTKDLRKTLGEEVKQCDSLSLLLDKFPFLDFKIKEYRLFSLARVV</sequence>
<dbReference type="AlphaFoldDB" id="A0A516TMQ2"/>
<proteinExistence type="predicted"/>
<reference evidence="2" key="1">
    <citation type="submission" date="2019-03" db="EMBL/GenBank/DDBJ databases">
        <title>Complete genome of Methylacidiphilum kamchatkense Kam1.</title>
        <authorList>
            <person name="Kruse T."/>
            <person name="Murarilal Ratnadevi C."/>
            <person name="Erikstad H.-A."/>
            <person name="Birkeland N.-K."/>
        </authorList>
    </citation>
    <scope>NUCLEOTIDE SEQUENCE [LARGE SCALE GENOMIC DNA]</scope>
    <source>
        <strain evidence="2">kam1</strain>
    </source>
</reference>
<dbReference type="Proteomes" id="UP000315925">
    <property type="component" value="Chromosome"/>
</dbReference>